<protein>
    <submittedName>
        <fullName evidence="4">LysM repeat protein</fullName>
    </submittedName>
</protein>
<comment type="caution">
    <text evidence="4">The sequence shown here is derived from an EMBL/GenBank/DDBJ whole genome shotgun (WGS) entry which is preliminary data.</text>
</comment>
<dbReference type="CDD" id="cd00118">
    <property type="entry name" value="LysM"/>
    <property type="match status" value="2"/>
</dbReference>
<sequence>MKQFLLSLFGLLALSATAYARPVPFDSVGVEKKDGKRFILHRVDQGQTLFSIARRYKRSVSAIKAANPDLGDGVRSDQVIRIPIPANALTPKQAVAIDKAIIKEDRTVKAAAKAADPARTGIHVVEKGQTLYSLATRYGVSQDQLRQWNNLPSNNVLIGQALIVTEKAHQERVPGPSVAANTPRPEPTKTETRNAETKPKSQPSKPDIARAEPTRPEPVKTEPRSAEPKPAATEPASTRPTESRPVSTVPIAEVELPHPGNDAPMPTRGRRLSTTGVAEMIEGPDGSGKYLALHRTAPIGTLVQVRNAFNSQSIWVKVIGRLPDTGVNDKILIKLSSQAFAKLSPDDRRFRAEVSYIAP</sequence>
<keyword evidence="2" id="KW-0732">Signal</keyword>
<dbReference type="Gene3D" id="2.40.40.10">
    <property type="entry name" value="RlpA-like domain"/>
    <property type="match status" value="1"/>
</dbReference>
<feature type="compositionally biased region" description="Basic and acidic residues" evidence="1">
    <location>
        <begin position="207"/>
        <end position="227"/>
    </location>
</feature>
<dbReference type="InterPro" id="IPR036779">
    <property type="entry name" value="LysM_dom_sf"/>
</dbReference>
<evidence type="ECO:0000256" key="2">
    <source>
        <dbReference type="SAM" id="SignalP"/>
    </source>
</evidence>
<dbReference type="PROSITE" id="PS51782">
    <property type="entry name" value="LYSM"/>
    <property type="match status" value="2"/>
</dbReference>
<keyword evidence="5" id="KW-1185">Reference proteome</keyword>
<evidence type="ECO:0000256" key="1">
    <source>
        <dbReference type="SAM" id="MobiDB-lite"/>
    </source>
</evidence>
<dbReference type="PANTHER" id="PTHR33734:SF22">
    <property type="entry name" value="MEMBRANE-BOUND LYTIC MUREIN TRANSGLYCOSYLASE D"/>
    <property type="match status" value="1"/>
</dbReference>
<feature type="domain" description="LysM" evidence="3">
    <location>
        <begin position="39"/>
        <end position="82"/>
    </location>
</feature>
<dbReference type="SMART" id="SM00257">
    <property type="entry name" value="LysM"/>
    <property type="match status" value="2"/>
</dbReference>
<name>A0A2T0S551_9BACT</name>
<feature type="domain" description="LysM" evidence="3">
    <location>
        <begin position="121"/>
        <end position="164"/>
    </location>
</feature>
<dbReference type="InterPro" id="IPR018392">
    <property type="entry name" value="LysM"/>
</dbReference>
<dbReference type="SUPFAM" id="SSF54106">
    <property type="entry name" value="LysM domain"/>
    <property type="match status" value="2"/>
</dbReference>
<evidence type="ECO:0000313" key="4">
    <source>
        <dbReference type="EMBL" id="PRY28561.1"/>
    </source>
</evidence>
<dbReference type="RefSeq" id="WP_106140317.1">
    <property type="nucleotide sequence ID" value="NZ_PVTE01000029.1"/>
</dbReference>
<organism evidence="4 5">
    <name type="scientific">Spirosoma oryzae</name>
    <dbReference type="NCBI Taxonomy" id="1469603"/>
    <lineage>
        <taxon>Bacteria</taxon>
        <taxon>Pseudomonadati</taxon>
        <taxon>Bacteroidota</taxon>
        <taxon>Cytophagia</taxon>
        <taxon>Cytophagales</taxon>
        <taxon>Cytophagaceae</taxon>
        <taxon>Spirosoma</taxon>
    </lineage>
</organism>
<feature type="region of interest" description="Disordered" evidence="1">
    <location>
        <begin position="169"/>
        <end position="268"/>
    </location>
</feature>
<dbReference type="Proteomes" id="UP000238375">
    <property type="component" value="Unassembled WGS sequence"/>
</dbReference>
<dbReference type="PANTHER" id="PTHR33734">
    <property type="entry name" value="LYSM DOMAIN-CONTAINING GPI-ANCHORED PROTEIN 2"/>
    <property type="match status" value="1"/>
</dbReference>
<reference evidence="4 5" key="1">
    <citation type="submission" date="2018-03" db="EMBL/GenBank/DDBJ databases">
        <title>Genomic Encyclopedia of Archaeal and Bacterial Type Strains, Phase II (KMG-II): from individual species to whole genera.</title>
        <authorList>
            <person name="Goeker M."/>
        </authorList>
    </citation>
    <scope>NUCLEOTIDE SEQUENCE [LARGE SCALE GENOMIC DNA]</scope>
    <source>
        <strain evidence="4 5">DSM 28354</strain>
    </source>
</reference>
<feature type="compositionally biased region" description="Polar residues" evidence="1">
    <location>
        <begin position="235"/>
        <end position="246"/>
    </location>
</feature>
<proteinExistence type="predicted"/>
<evidence type="ECO:0000259" key="3">
    <source>
        <dbReference type="PROSITE" id="PS51782"/>
    </source>
</evidence>
<dbReference type="Pfam" id="PF01476">
    <property type="entry name" value="LysM"/>
    <property type="match status" value="2"/>
</dbReference>
<dbReference type="InterPro" id="IPR036908">
    <property type="entry name" value="RlpA-like_sf"/>
</dbReference>
<evidence type="ECO:0000313" key="5">
    <source>
        <dbReference type="Proteomes" id="UP000238375"/>
    </source>
</evidence>
<dbReference type="OrthoDB" id="2149800at2"/>
<gene>
    <name evidence="4" type="ORF">CLV58_12940</name>
</gene>
<accession>A0A2T0S551</accession>
<dbReference type="EMBL" id="PVTE01000029">
    <property type="protein sequence ID" value="PRY28561.1"/>
    <property type="molecule type" value="Genomic_DNA"/>
</dbReference>
<feature type="signal peptide" evidence="2">
    <location>
        <begin position="1"/>
        <end position="20"/>
    </location>
</feature>
<dbReference type="AlphaFoldDB" id="A0A2T0S551"/>
<feature type="compositionally biased region" description="Basic and acidic residues" evidence="1">
    <location>
        <begin position="186"/>
        <end position="199"/>
    </location>
</feature>
<dbReference type="Gene3D" id="3.10.350.10">
    <property type="entry name" value="LysM domain"/>
    <property type="match status" value="2"/>
</dbReference>
<feature type="chain" id="PRO_5015399940" evidence="2">
    <location>
        <begin position="21"/>
        <end position="359"/>
    </location>
</feature>